<feature type="domain" description="RING-type" evidence="13">
    <location>
        <begin position="101"/>
        <end position="149"/>
    </location>
</feature>
<dbReference type="SUPFAM" id="SSF57850">
    <property type="entry name" value="RING/U-box"/>
    <property type="match status" value="1"/>
</dbReference>
<evidence type="ECO:0000256" key="1">
    <source>
        <dbReference type="ARBA" id="ARBA00000900"/>
    </source>
</evidence>
<dbReference type="GO" id="GO:0061630">
    <property type="term" value="F:ubiquitin protein ligase activity"/>
    <property type="evidence" value="ECO:0007669"/>
    <property type="project" value="UniProtKB-UniRule"/>
</dbReference>
<reference evidence="14 15" key="1">
    <citation type="submission" date="2020-10" db="EMBL/GenBank/DDBJ databases">
        <title>The Coptis chinensis genome and diversification of protoberbering-type alkaloids.</title>
        <authorList>
            <person name="Wang B."/>
            <person name="Shu S."/>
            <person name="Song C."/>
            <person name="Liu Y."/>
        </authorList>
    </citation>
    <scope>NUCLEOTIDE SEQUENCE [LARGE SCALE GENOMIC DNA]</scope>
    <source>
        <strain evidence="14">HL-2020</strain>
        <tissue evidence="14">Leaf</tissue>
    </source>
</reference>
<keyword evidence="9" id="KW-0472">Membrane</keyword>
<keyword evidence="5 11" id="KW-0479">Metal-binding</keyword>
<dbReference type="Pfam" id="PF00097">
    <property type="entry name" value="zf-C3HC4"/>
    <property type="match status" value="1"/>
</dbReference>
<evidence type="ECO:0000256" key="6">
    <source>
        <dbReference type="ARBA" id="ARBA00022771"/>
    </source>
</evidence>
<comment type="function">
    <text evidence="11">E3 ubiquitin-protein ligase.</text>
</comment>
<dbReference type="InterPro" id="IPR045103">
    <property type="entry name" value="RNF5/RNF185-like"/>
</dbReference>
<dbReference type="Proteomes" id="UP000631114">
    <property type="component" value="Unassembled WGS sequence"/>
</dbReference>
<dbReference type="EMBL" id="JADFTS010000004">
    <property type="protein sequence ID" value="KAF9611040.1"/>
    <property type="molecule type" value="Genomic_DNA"/>
</dbReference>
<accession>A0A835I3Q1</accession>
<keyword evidence="11" id="KW-0256">Endoplasmic reticulum</keyword>
<evidence type="ECO:0000313" key="14">
    <source>
        <dbReference type="EMBL" id="KAF9611040.1"/>
    </source>
</evidence>
<keyword evidence="6 10" id="KW-0863">Zinc-finger</keyword>
<comment type="catalytic activity">
    <reaction evidence="1 11">
        <text>S-ubiquitinyl-[E2 ubiquitin-conjugating enzyme]-L-cysteine + [acceptor protein]-L-lysine = [E2 ubiquitin-conjugating enzyme]-L-cysteine + N(6)-ubiquitinyl-[acceptor protein]-L-lysine.</text>
        <dbReference type="EC" id="2.3.2.27"/>
    </reaction>
</comment>
<evidence type="ECO:0000256" key="5">
    <source>
        <dbReference type="ARBA" id="ARBA00022723"/>
    </source>
</evidence>
<dbReference type="GO" id="GO:0006511">
    <property type="term" value="P:ubiquitin-dependent protein catabolic process"/>
    <property type="evidence" value="ECO:0007669"/>
    <property type="project" value="UniProtKB-UniRule"/>
</dbReference>
<keyword evidence="7 11" id="KW-0833">Ubl conjugation pathway</keyword>
<evidence type="ECO:0000256" key="11">
    <source>
        <dbReference type="RuleBase" id="RU369090"/>
    </source>
</evidence>
<dbReference type="Gene3D" id="3.30.40.10">
    <property type="entry name" value="Zinc/RING finger domain, C3HC4 (zinc finger)"/>
    <property type="match status" value="1"/>
</dbReference>
<evidence type="ECO:0000256" key="4">
    <source>
        <dbReference type="ARBA" id="ARBA00022679"/>
    </source>
</evidence>
<protein>
    <recommendedName>
        <fullName evidence="11">E3 ubiquitin-protein ligase RMA</fullName>
        <ecNumber evidence="11">2.3.2.27</ecNumber>
    </recommendedName>
    <alternativeName>
        <fullName evidence="11">Protein RING membrane-anchor</fullName>
    </alternativeName>
    <alternativeName>
        <fullName evidence="11">RING-type E3 ubiquitin transferase RMA</fullName>
    </alternativeName>
</protein>
<evidence type="ECO:0000256" key="9">
    <source>
        <dbReference type="ARBA" id="ARBA00023136"/>
    </source>
</evidence>
<evidence type="ECO:0000256" key="8">
    <source>
        <dbReference type="ARBA" id="ARBA00022833"/>
    </source>
</evidence>
<evidence type="ECO:0000313" key="15">
    <source>
        <dbReference type="Proteomes" id="UP000631114"/>
    </source>
</evidence>
<dbReference type="PROSITE" id="PS50089">
    <property type="entry name" value="ZF_RING_2"/>
    <property type="match status" value="1"/>
</dbReference>
<evidence type="ECO:0000256" key="7">
    <source>
        <dbReference type="ARBA" id="ARBA00022786"/>
    </source>
</evidence>
<name>A0A835I3Q1_9MAGN</name>
<evidence type="ECO:0000256" key="12">
    <source>
        <dbReference type="SAM" id="MobiDB-lite"/>
    </source>
</evidence>
<dbReference type="PANTHER" id="PTHR12313">
    <property type="entry name" value="E3 UBIQUITIN-PROTEIN LIGASE RNF5-RELATED"/>
    <property type="match status" value="1"/>
</dbReference>
<dbReference type="GO" id="GO:0016567">
    <property type="term" value="P:protein ubiquitination"/>
    <property type="evidence" value="ECO:0007669"/>
    <property type="project" value="UniProtKB-UniPathway"/>
</dbReference>
<keyword evidence="4 11" id="KW-0808">Transferase</keyword>
<evidence type="ECO:0000256" key="10">
    <source>
        <dbReference type="PROSITE-ProRule" id="PRU00175"/>
    </source>
</evidence>
<comment type="subcellular location">
    <subcellularLocation>
        <location evidence="2">Endomembrane system</location>
    </subcellularLocation>
    <subcellularLocation>
        <location evidence="11">Endoplasmic reticulum membrane</location>
        <topology evidence="11">Single-pass type IV membrane protein</topology>
    </subcellularLocation>
</comment>
<comment type="pathway">
    <text evidence="3 11">Protein modification; protein ubiquitination.</text>
</comment>
<dbReference type="OrthoDB" id="6270329at2759"/>
<organism evidence="14 15">
    <name type="scientific">Coptis chinensis</name>
    <dbReference type="NCBI Taxonomy" id="261450"/>
    <lineage>
        <taxon>Eukaryota</taxon>
        <taxon>Viridiplantae</taxon>
        <taxon>Streptophyta</taxon>
        <taxon>Embryophyta</taxon>
        <taxon>Tracheophyta</taxon>
        <taxon>Spermatophyta</taxon>
        <taxon>Magnoliopsida</taxon>
        <taxon>Ranunculales</taxon>
        <taxon>Ranunculaceae</taxon>
        <taxon>Coptidoideae</taxon>
        <taxon>Coptis</taxon>
    </lineage>
</organism>
<evidence type="ECO:0000259" key="13">
    <source>
        <dbReference type="PROSITE" id="PS50089"/>
    </source>
</evidence>
<feature type="region of interest" description="Disordered" evidence="12">
    <location>
        <begin position="200"/>
        <end position="226"/>
    </location>
</feature>
<dbReference type="InterPro" id="IPR001841">
    <property type="entry name" value="Znf_RING"/>
</dbReference>
<evidence type="ECO:0000256" key="2">
    <source>
        <dbReference type="ARBA" id="ARBA00004308"/>
    </source>
</evidence>
<dbReference type="PROSITE" id="PS00518">
    <property type="entry name" value="ZF_RING_1"/>
    <property type="match status" value="1"/>
</dbReference>
<dbReference type="InterPro" id="IPR013083">
    <property type="entry name" value="Znf_RING/FYVE/PHD"/>
</dbReference>
<keyword evidence="8 11" id="KW-0862">Zinc</keyword>
<evidence type="ECO:0000256" key="3">
    <source>
        <dbReference type="ARBA" id="ARBA00004906"/>
    </source>
</evidence>
<comment type="caution">
    <text evidence="14">The sequence shown here is derived from an EMBL/GenBank/DDBJ whole genome shotgun (WGS) entry which is preliminary data.</text>
</comment>
<dbReference type="GO" id="GO:0008270">
    <property type="term" value="F:zinc ion binding"/>
    <property type="evidence" value="ECO:0007669"/>
    <property type="project" value="UniProtKB-KW"/>
</dbReference>
<proteinExistence type="predicted"/>
<dbReference type="GO" id="GO:0005789">
    <property type="term" value="C:endoplasmic reticulum membrane"/>
    <property type="evidence" value="ECO:0007669"/>
    <property type="project" value="UniProtKB-SubCell"/>
</dbReference>
<dbReference type="InterPro" id="IPR017907">
    <property type="entry name" value="Znf_RING_CS"/>
</dbReference>
<dbReference type="EC" id="2.3.2.27" evidence="11"/>
<dbReference type="SMART" id="SM00184">
    <property type="entry name" value="RING"/>
    <property type="match status" value="1"/>
</dbReference>
<gene>
    <name evidence="14" type="ORF">IFM89_026391</name>
</gene>
<dbReference type="AlphaFoldDB" id="A0A835I3Q1"/>
<comment type="domain">
    <text evidence="11">The RING-type zinc finger domain is responsible for E3 ligase activity.</text>
</comment>
<dbReference type="UniPathway" id="UPA00143"/>
<keyword evidence="15" id="KW-1185">Reference proteome</keyword>
<dbReference type="InterPro" id="IPR018957">
    <property type="entry name" value="Znf_C3HC4_RING-type"/>
</dbReference>
<sequence length="306" mass="34371">MLLLDADSYLRVLATYLINLVLNTFCLCHQKFSVLTLSIFFRVKTGFQSTHCVMENMGVNQCYEEIFSHDEMLDGDQSYLKEKSAHDPATVPDNCKGCFDCNICLDYARDPVVTLCGHLYCWPCIYKWIYSHSTSATADHQQQQCPVCKADVLDNTLVPLYGRGQVSPDAEPNSKDSLDLEIPCRPPAHGVHALITTNPNQQLHTRPDSSQSQFESDHNQNQQYNAPANSVASPMLSLRGTTAHPMIWQFGDIVSTTVFRNPTEVGFFGYPSPYDQQLVGLCSDLYQVLDRAVYSIAKSSEEQSFK</sequence>